<name>A0ABP0S4U0_9DINO</name>
<comment type="caution">
    <text evidence="1">The sequence shown here is derived from an EMBL/GenBank/DDBJ whole genome shotgun (WGS) entry which is preliminary data.</text>
</comment>
<keyword evidence="2" id="KW-1185">Reference proteome</keyword>
<sequence>TKLRELLEQHGDFKAVELEISKWNKTVNNCGHEGQWVTKQYLMDVEKYTRQMADKSFAWAASRGLLRKNAVHGEEEARLVLKDYFQFNNEKGSMQTAKASGEVEDQFTILYTCCDPFAQRTYRVAWGSLPKHACRMRIMGFWTRRVLKILLFPRWLRGRTQPHLSRRQVLLRMRLLLAMASNLSILPLVGKNTCAHRFSGACGKTAPKVCLAIFIEE</sequence>
<dbReference type="EMBL" id="CAXAMN010026980">
    <property type="protein sequence ID" value="CAK9107388.1"/>
    <property type="molecule type" value="Genomic_DNA"/>
</dbReference>
<dbReference type="Proteomes" id="UP001642484">
    <property type="component" value="Unassembled WGS sequence"/>
</dbReference>
<organism evidence="1 2">
    <name type="scientific">Durusdinium trenchii</name>
    <dbReference type="NCBI Taxonomy" id="1381693"/>
    <lineage>
        <taxon>Eukaryota</taxon>
        <taxon>Sar</taxon>
        <taxon>Alveolata</taxon>
        <taxon>Dinophyceae</taxon>
        <taxon>Suessiales</taxon>
        <taxon>Symbiodiniaceae</taxon>
        <taxon>Durusdinium</taxon>
    </lineage>
</organism>
<reference evidence="1 2" key="1">
    <citation type="submission" date="2024-02" db="EMBL/GenBank/DDBJ databases">
        <authorList>
            <person name="Chen Y."/>
            <person name="Shah S."/>
            <person name="Dougan E. K."/>
            <person name="Thang M."/>
            <person name="Chan C."/>
        </authorList>
    </citation>
    <scope>NUCLEOTIDE SEQUENCE [LARGE SCALE GENOMIC DNA]</scope>
</reference>
<accession>A0ABP0S4U0</accession>
<feature type="non-terminal residue" evidence="1">
    <location>
        <position position="1"/>
    </location>
</feature>
<proteinExistence type="predicted"/>
<evidence type="ECO:0000313" key="2">
    <source>
        <dbReference type="Proteomes" id="UP001642484"/>
    </source>
</evidence>
<evidence type="ECO:0000313" key="1">
    <source>
        <dbReference type="EMBL" id="CAK9107388.1"/>
    </source>
</evidence>
<protein>
    <submittedName>
        <fullName evidence="1">Uncharacterized protein</fullName>
    </submittedName>
</protein>
<gene>
    <name evidence="1" type="ORF">CCMP2556_LOCUS50124</name>
</gene>